<gene>
    <name evidence="8" type="primary">dnaK</name>
    <name evidence="12" type="ORF">BECKDK2373B_GA0170837_101843</name>
</gene>
<evidence type="ECO:0000256" key="2">
    <source>
        <dbReference type="ARBA" id="ARBA00014415"/>
    </source>
</evidence>
<accession>A0A450S7G3</accession>
<dbReference type="GO" id="GO:0140662">
    <property type="term" value="F:ATP-dependent protein folding chaperone"/>
    <property type="evidence" value="ECO:0007669"/>
    <property type="project" value="InterPro"/>
</dbReference>
<organism evidence="12">
    <name type="scientific">Candidatus Kentrum sp. DK</name>
    <dbReference type="NCBI Taxonomy" id="2126562"/>
    <lineage>
        <taxon>Bacteria</taxon>
        <taxon>Pseudomonadati</taxon>
        <taxon>Pseudomonadota</taxon>
        <taxon>Gammaproteobacteria</taxon>
        <taxon>Candidatus Kentrum</taxon>
    </lineage>
</organism>
<dbReference type="Gene3D" id="2.60.34.10">
    <property type="entry name" value="Substrate Binding Domain Of DNAk, Chain A, domain 1"/>
    <property type="match status" value="1"/>
</dbReference>
<evidence type="ECO:0000313" key="12">
    <source>
        <dbReference type="EMBL" id="VFJ47816.1"/>
    </source>
</evidence>
<comment type="induction">
    <text evidence="8">By stress conditions e.g. heat shock.</text>
</comment>
<feature type="compositionally biased region" description="Low complexity" evidence="11">
    <location>
        <begin position="607"/>
        <end position="625"/>
    </location>
</feature>
<protein>
    <recommendedName>
        <fullName evidence="2 8">Chaperone protein DnaK</fullName>
    </recommendedName>
    <alternativeName>
        <fullName evidence="8">HSP70</fullName>
    </alternativeName>
    <alternativeName>
        <fullName evidence="8">Heat shock 70 kDa protein</fullName>
    </alternativeName>
    <alternativeName>
        <fullName evidence="8">Heat shock protein 70</fullName>
    </alternativeName>
</protein>
<evidence type="ECO:0000256" key="3">
    <source>
        <dbReference type="ARBA" id="ARBA00022553"/>
    </source>
</evidence>
<keyword evidence="3 8" id="KW-0597">Phosphoprotein</keyword>
<dbReference type="PROSITE" id="PS00329">
    <property type="entry name" value="HSP70_2"/>
    <property type="match status" value="1"/>
</dbReference>
<evidence type="ECO:0000256" key="5">
    <source>
        <dbReference type="ARBA" id="ARBA00022840"/>
    </source>
</evidence>
<comment type="similarity">
    <text evidence="1 8 9">Belongs to the heat shock protein 70 family.</text>
</comment>
<evidence type="ECO:0000256" key="10">
    <source>
        <dbReference type="SAM" id="Coils"/>
    </source>
</evidence>
<dbReference type="InterPro" id="IPR029048">
    <property type="entry name" value="HSP70_C_sf"/>
</dbReference>
<dbReference type="CDD" id="cd10234">
    <property type="entry name" value="ASKHA_NBD_HSP70_DnaK-like"/>
    <property type="match status" value="1"/>
</dbReference>
<dbReference type="FunFam" id="1.20.1270.10:FF:000001">
    <property type="entry name" value="Molecular chaperone DnaK"/>
    <property type="match status" value="1"/>
</dbReference>
<dbReference type="NCBIfam" id="NF003520">
    <property type="entry name" value="PRK05183.1"/>
    <property type="match status" value="1"/>
</dbReference>
<comment type="function">
    <text evidence="8">Acts as a chaperone.</text>
</comment>
<dbReference type="PANTHER" id="PTHR19375">
    <property type="entry name" value="HEAT SHOCK PROTEIN 70KDA"/>
    <property type="match status" value="1"/>
</dbReference>
<dbReference type="InterPro" id="IPR012725">
    <property type="entry name" value="Chaperone_DnaK"/>
</dbReference>
<dbReference type="Gene3D" id="1.20.1270.10">
    <property type="match status" value="1"/>
</dbReference>
<evidence type="ECO:0000256" key="11">
    <source>
        <dbReference type="SAM" id="MobiDB-lite"/>
    </source>
</evidence>
<dbReference type="NCBIfam" id="TIGR02350">
    <property type="entry name" value="prok_dnaK"/>
    <property type="match status" value="1"/>
</dbReference>
<dbReference type="InterPro" id="IPR018181">
    <property type="entry name" value="Heat_shock_70_CS"/>
</dbReference>
<proteinExistence type="evidence at transcript level"/>
<dbReference type="PRINTS" id="PR00301">
    <property type="entry name" value="HEATSHOCK70"/>
</dbReference>
<name>A0A450S7G3_9GAMM</name>
<sequence length="653" mass="69933">MAKIIGIDLGTTNSCVAVMESGKPRVIENSEGDRTTPSIVAWTKDDEVLVGQSAKRQAVTNPSDTLFAIKRLIGRKFQDGVVQRDIEMVPYKIVGADNGDAWVAVKGKKLAPPEISARVLMKMKSTAEDYLGEKVTEAVITVPAYFNDSQRQATKDAGRIAGLEVKRIINEPTAAALAYGMDKKRGDVKIAVYDLGGGTFDISIIEIADVEGEHQFEVLSTNGDTFLGGEDFDVRIMDYIAEEFKKESGIDLHNDPLALQRLKETAEKAKIELSSSQQTDINLPYITADASGPKHLNMKLTRAKLESLVEELINRTIGPCQTALKDAGIKPAEIDDVILVGGQSRMPMVQQVAKNIFGKEAKKDVNPDEAVAIGAAIQGGVLSGDVKDVLLLDVTPLSLGIETLGGVMTKLIEKNTTIPTKASQTFSTAEDNQRAVTVHVLQGEREVASANKSLGRFDLADIPPAPRGIPQVEVSFDIDANGILNVSAKDKATGKEQSIVIRASSGLSDEDVEKMVKDAEAHAAEDKKFHEMVSARNQADNLIHSTEKTLKDMEGKVDESEKQAIEAAIAELQEVVKGDDKDAIDAKTNALSELTAKLAEKMYQQQAEAAAAAGGDPADGVNPGDGPQGGTGGSGTNNDDVVDAEFEEVKDKK</sequence>
<evidence type="ECO:0000256" key="7">
    <source>
        <dbReference type="ARBA" id="ARBA00023186"/>
    </source>
</evidence>
<dbReference type="SUPFAM" id="SSF100934">
    <property type="entry name" value="Heat shock protein 70kD (HSP70), C-terminal subdomain"/>
    <property type="match status" value="1"/>
</dbReference>
<evidence type="ECO:0000256" key="9">
    <source>
        <dbReference type="RuleBase" id="RU003322"/>
    </source>
</evidence>
<dbReference type="AlphaFoldDB" id="A0A450S7G3"/>
<dbReference type="GO" id="GO:0005524">
    <property type="term" value="F:ATP binding"/>
    <property type="evidence" value="ECO:0007669"/>
    <property type="project" value="UniProtKB-UniRule"/>
</dbReference>
<keyword evidence="5 8" id="KW-0067">ATP-binding</keyword>
<feature type="region of interest" description="Disordered" evidence="11">
    <location>
        <begin position="605"/>
        <end position="653"/>
    </location>
</feature>
<feature type="compositionally biased region" description="Gly residues" evidence="11">
    <location>
        <begin position="626"/>
        <end position="635"/>
    </location>
</feature>
<dbReference type="InterPro" id="IPR013126">
    <property type="entry name" value="Hsp_70_fam"/>
</dbReference>
<keyword evidence="4 8" id="KW-0547">Nucleotide-binding</keyword>
<evidence type="ECO:0000256" key="1">
    <source>
        <dbReference type="ARBA" id="ARBA00007381"/>
    </source>
</evidence>
<dbReference type="InterPro" id="IPR043129">
    <property type="entry name" value="ATPase_NBD"/>
</dbReference>
<keyword evidence="6 8" id="KW-0346">Stress response</keyword>
<dbReference type="GO" id="GO:0051082">
    <property type="term" value="F:unfolded protein binding"/>
    <property type="evidence" value="ECO:0007669"/>
    <property type="project" value="InterPro"/>
</dbReference>
<reference evidence="12" key="1">
    <citation type="submission" date="2019-02" db="EMBL/GenBank/DDBJ databases">
        <authorList>
            <person name="Gruber-Vodicka R. H."/>
            <person name="Seah K. B. B."/>
        </authorList>
    </citation>
    <scope>NUCLEOTIDE SEQUENCE</scope>
    <source>
        <strain evidence="12">BECK_DK47</strain>
    </source>
</reference>
<evidence type="ECO:0000256" key="6">
    <source>
        <dbReference type="ARBA" id="ARBA00023016"/>
    </source>
</evidence>
<keyword evidence="7 8" id="KW-0143">Chaperone</keyword>
<dbReference type="FunFam" id="3.30.420.40:FF:000004">
    <property type="entry name" value="Molecular chaperone DnaK"/>
    <property type="match status" value="1"/>
</dbReference>
<dbReference type="SUPFAM" id="SSF100920">
    <property type="entry name" value="Heat shock protein 70kD (HSP70), peptide-binding domain"/>
    <property type="match status" value="1"/>
</dbReference>
<evidence type="ECO:0000256" key="8">
    <source>
        <dbReference type="HAMAP-Rule" id="MF_00332"/>
    </source>
</evidence>
<dbReference type="Gene3D" id="3.90.640.10">
    <property type="entry name" value="Actin, Chain A, domain 4"/>
    <property type="match status" value="1"/>
</dbReference>
<dbReference type="PROSITE" id="PS01036">
    <property type="entry name" value="HSP70_3"/>
    <property type="match status" value="1"/>
</dbReference>
<evidence type="ECO:0000256" key="4">
    <source>
        <dbReference type="ARBA" id="ARBA00022741"/>
    </source>
</evidence>
<dbReference type="Pfam" id="PF00012">
    <property type="entry name" value="HSP70"/>
    <property type="match status" value="1"/>
</dbReference>
<dbReference type="FunFam" id="3.90.640.10:FF:000003">
    <property type="entry name" value="Molecular chaperone DnaK"/>
    <property type="match status" value="1"/>
</dbReference>
<dbReference type="PROSITE" id="PS00297">
    <property type="entry name" value="HSP70_1"/>
    <property type="match status" value="1"/>
</dbReference>
<dbReference type="NCBIfam" id="NF001413">
    <property type="entry name" value="PRK00290.1"/>
    <property type="match status" value="1"/>
</dbReference>
<dbReference type="InterPro" id="IPR029047">
    <property type="entry name" value="HSP70_peptide-bd_sf"/>
</dbReference>
<dbReference type="Gene3D" id="3.30.420.40">
    <property type="match status" value="2"/>
</dbReference>
<dbReference type="HAMAP" id="MF_00332">
    <property type="entry name" value="DnaK"/>
    <property type="match status" value="1"/>
</dbReference>
<dbReference type="EMBL" id="CAADEX010000018">
    <property type="protein sequence ID" value="VFJ47816.1"/>
    <property type="molecule type" value="Genomic_DNA"/>
</dbReference>
<keyword evidence="10" id="KW-0175">Coiled coil</keyword>
<dbReference type="FunFam" id="2.60.34.10:FF:000014">
    <property type="entry name" value="Chaperone protein DnaK HSP70"/>
    <property type="match status" value="1"/>
</dbReference>
<dbReference type="SUPFAM" id="SSF53067">
    <property type="entry name" value="Actin-like ATPase domain"/>
    <property type="match status" value="2"/>
</dbReference>
<feature type="coiled-coil region" evidence="10">
    <location>
        <begin position="536"/>
        <end position="563"/>
    </location>
</feature>
<feature type="modified residue" description="Phosphothreonine; by autocatalysis" evidence="8">
    <location>
        <position position="199"/>
    </location>
</feature>